<proteinExistence type="predicted"/>
<dbReference type="Gene3D" id="3.40.50.1820">
    <property type="entry name" value="alpha/beta hydrolase"/>
    <property type="match status" value="1"/>
</dbReference>
<dbReference type="InterPro" id="IPR022742">
    <property type="entry name" value="Hydrolase_4"/>
</dbReference>
<dbReference type="InterPro" id="IPR051044">
    <property type="entry name" value="MAG_DAG_Lipase"/>
</dbReference>
<sequence length="324" mass="34915">MSPWSDARPDVLGPGYEAIDLPMGEDGEGPVCATLVRRAAPRAGTGAVLCLHGYNDYFFNVGLADFLAARGRDFYALDLRKCGRSWRPHQTRLHCRSLGDYMDDIDAAMRVISEVDGHDDVLLVGHSMGGLVSALWLAERGGDGPVSALCLNSPFLSSGVPRPLRAVMDPLLVRAAGRRPLAAFPGRLSPRYPRSLHRSHHGTWDFDEGWKSTSGTRLRLGWLAAVHAGQRAVRAGLGVTVPVLVLCSDRSSGRRAPAALLRRSDCVLDVAAIRRLAPRLGADVTVQQVEGAVHDVFLSGDGARRAAYDALGRWLSSHLPHPAG</sequence>
<evidence type="ECO:0000313" key="2">
    <source>
        <dbReference type="EMBL" id="QXJ21309.1"/>
    </source>
</evidence>
<dbReference type="GO" id="GO:0016787">
    <property type="term" value="F:hydrolase activity"/>
    <property type="evidence" value="ECO:0007669"/>
    <property type="project" value="UniProtKB-KW"/>
</dbReference>
<reference evidence="2" key="1">
    <citation type="submission" date="2020-07" db="EMBL/GenBank/DDBJ databases">
        <authorList>
            <person name="Tarantini F.S."/>
            <person name="Hong K.W."/>
            <person name="Chan K.G."/>
        </authorList>
    </citation>
    <scope>NUCLEOTIDE SEQUENCE</scope>
    <source>
        <strain evidence="2">32-07</strain>
    </source>
</reference>
<dbReference type="InterPro" id="IPR029058">
    <property type="entry name" value="AB_hydrolase_fold"/>
</dbReference>
<keyword evidence="3" id="KW-1185">Reference proteome</keyword>
<dbReference type="SUPFAM" id="SSF53474">
    <property type="entry name" value="alpha/beta-Hydrolases"/>
    <property type="match status" value="1"/>
</dbReference>
<protein>
    <submittedName>
        <fullName evidence="2">Alpha/beta hydrolase</fullName>
    </submittedName>
</protein>
<accession>A0ABX8QTM3</accession>
<name>A0ABX8QTM3_9ACTN</name>
<dbReference type="Proteomes" id="UP001049518">
    <property type="component" value="Chromosome"/>
</dbReference>
<evidence type="ECO:0000313" key="3">
    <source>
        <dbReference type="Proteomes" id="UP001049518"/>
    </source>
</evidence>
<dbReference type="Pfam" id="PF12146">
    <property type="entry name" value="Hydrolase_4"/>
    <property type="match status" value="1"/>
</dbReference>
<keyword evidence="2" id="KW-0378">Hydrolase</keyword>
<dbReference type="RefSeq" id="WP_231334454.1">
    <property type="nucleotide sequence ID" value="NZ_CP059572.1"/>
</dbReference>
<feature type="domain" description="Serine aminopeptidase S33" evidence="1">
    <location>
        <begin position="46"/>
        <end position="297"/>
    </location>
</feature>
<dbReference type="EMBL" id="CP059572">
    <property type="protein sequence ID" value="QXJ21309.1"/>
    <property type="molecule type" value="Genomic_DNA"/>
</dbReference>
<gene>
    <name evidence="2" type="ORF">AGRA3207_002148</name>
</gene>
<dbReference type="PANTHER" id="PTHR11614">
    <property type="entry name" value="PHOSPHOLIPASE-RELATED"/>
    <property type="match status" value="1"/>
</dbReference>
<organism evidence="2 3">
    <name type="scientific">Actinomadura graeca</name>
    <dbReference type="NCBI Taxonomy" id="2750812"/>
    <lineage>
        <taxon>Bacteria</taxon>
        <taxon>Bacillati</taxon>
        <taxon>Actinomycetota</taxon>
        <taxon>Actinomycetes</taxon>
        <taxon>Streptosporangiales</taxon>
        <taxon>Thermomonosporaceae</taxon>
        <taxon>Actinomadura</taxon>
    </lineage>
</organism>
<evidence type="ECO:0000259" key="1">
    <source>
        <dbReference type="Pfam" id="PF12146"/>
    </source>
</evidence>